<keyword evidence="3" id="KW-1185">Reference proteome</keyword>
<evidence type="ECO:0000256" key="1">
    <source>
        <dbReference type="SAM" id="MobiDB-lite"/>
    </source>
</evidence>
<feature type="region of interest" description="Disordered" evidence="1">
    <location>
        <begin position="50"/>
        <end position="75"/>
    </location>
</feature>
<organism evidence="2 3">
    <name type="scientific">Aristolochia fimbriata</name>
    <name type="common">White veined hardy Dutchman's pipe vine</name>
    <dbReference type="NCBI Taxonomy" id="158543"/>
    <lineage>
        <taxon>Eukaryota</taxon>
        <taxon>Viridiplantae</taxon>
        <taxon>Streptophyta</taxon>
        <taxon>Embryophyta</taxon>
        <taxon>Tracheophyta</taxon>
        <taxon>Spermatophyta</taxon>
        <taxon>Magnoliopsida</taxon>
        <taxon>Magnoliidae</taxon>
        <taxon>Piperales</taxon>
        <taxon>Aristolochiaceae</taxon>
        <taxon>Aristolochia</taxon>
    </lineage>
</organism>
<sequence>MILKVFRHSPSLVSHLTSMQRLSELSSSQQQLMSHRHVIIQSSTSNVKIKTKSGSRSSFKGSQWGNSWSPSSPLLPQLHEQKEEHEPHFQATSLNNYTDRLQIARSSLSQGLEKFEDQQPSCREENTLAEALKPEKFSTRSSSLYGSTRSTSTLSPPTLQVNTRRAQIPSSDRLKPHQIVYTRFCNSKFDDVLARSFNFTKFTRRSNQRNYRILYLHFS</sequence>
<dbReference type="Proteomes" id="UP000825729">
    <property type="component" value="Unassembled WGS sequence"/>
</dbReference>
<accession>A0AAV7F0Y1</accession>
<name>A0AAV7F0Y1_ARIFI</name>
<feature type="region of interest" description="Disordered" evidence="1">
    <location>
        <begin position="139"/>
        <end position="158"/>
    </location>
</feature>
<proteinExistence type="predicted"/>
<gene>
    <name evidence="2" type="ORF">H6P81_006755</name>
</gene>
<dbReference type="AlphaFoldDB" id="A0AAV7F0Y1"/>
<protein>
    <submittedName>
        <fullName evidence="2">Uncharacterized protein</fullName>
    </submittedName>
</protein>
<evidence type="ECO:0000313" key="3">
    <source>
        <dbReference type="Proteomes" id="UP000825729"/>
    </source>
</evidence>
<reference evidence="2 3" key="1">
    <citation type="submission" date="2021-07" db="EMBL/GenBank/DDBJ databases">
        <title>The Aristolochia fimbriata genome: insights into angiosperm evolution, floral development and chemical biosynthesis.</title>
        <authorList>
            <person name="Jiao Y."/>
        </authorList>
    </citation>
    <scope>NUCLEOTIDE SEQUENCE [LARGE SCALE GENOMIC DNA]</scope>
    <source>
        <strain evidence="2">IBCAS-2021</strain>
        <tissue evidence="2">Leaf</tissue>
    </source>
</reference>
<dbReference type="EMBL" id="JAINDJ010000003">
    <property type="protein sequence ID" value="KAG9453851.1"/>
    <property type="molecule type" value="Genomic_DNA"/>
</dbReference>
<comment type="caution">
    <text evidence="2">The sequence shown here is derived from an EMBL/GenBank/DDBJ whole genome shotgun (WGS) entry which is preliminary data.</text>
</comment>
<feature type="compositionally biased region" description="Polar residues" evidence="1">
    <location>
        <begin position="50"/>
        <end position="68"/>
    </location>
</feature>
<evidence type="ECO:0000313" key="2">
    <source>
        <dbReference type="EMBL" id="KAG9453851.1"/>
    </source>
</evidence>